<comment type="caution">
    <text evidence="2">The sequence shown here is derived from an EMBL/GenBank/DDBJ whole genome shotgun (WGS) entry which is preliminary data.</text>
</comment>
<gene>
    <name evidence="2" type="ORF">CU102_12320</name>
</gene>
<keyword evidence="3" id="KW-1185">Reference proteome</keyword>
<dbReference type="EMBL" id="PGGO01000008">
    <property type="protein sequence ID" value="PSH68543.1"/>
    <property type="molecule type" value="Genomic_DNA"/>
</dbReference>
<evidence type="ECO:0000313" key="2">
    <source>
        <dbReference type="EMBL" id="PSH68543.1"/>
    </source>
</evidence>
<organism evidence="2 3">
    <name type="scientific">Phyllobacterium brassicacearum</name>
    <dbReference type="NCBI Taxonomy" id="314235"/>
    <lineage>
        <taxon>Bacteria</taxon>
        <taxon>Pseudomonadati</taxon>
        <taxon>Pseudomonadota</taxon>
        <taxon>Alphaproteobacteria</taxon>
        <taxon>Hyphomicrobiales</taxon>
        <taxon>Phyllobacteriaceae</taxon>
        <taxon>Phyllobacterium</taxon>
    </lineage>
</organism>
<evidence type="ECO:0000256" key="1">
    <source>
        <dbReference type="SAM" id="MobiDB-lite"/>
    </source>
</evidence>
<dbReference type="OrthoDB" id="7568253at2"/>
<proteinExistence type="predicted"/>
<sequence>MSTHRNQIVSNSTRNRSAISNGSWLLEGVDNRSALGRRFRDLCMSFADDMGGAASLNEPQRALVRQVAAVTVESEKLQASIVKGEAVDHENLVRLNNLQARLVKQLDIKPRGKGKPSKSLADIMQEAAA</sequence>
<evidence type="ECO:0000313" key="3">
    <source>
        <dbReference type="Proteomes" id="UP000241444"/>
    </source>
</evidence>
<protein>
    <recommendedName>
        <fullName evidence="4">Terminase</fullName>
    </recommendedName>
</protein>
<evidence type="ECO:0008006" key="4">
    <source>
        <dbReference type="Google" id="ProtNLM"/>
    </source>
</evidence>
<dbReference type="RefSeq" id="WP_106711400.1">
    <property type="nucleotide sequence ID" value="NZ_PGGO01000008.1"/>
</dbReference>
<reference evidence="3" key="1">
    <citation type="submission" date="2017-11" db="EMBL/GenBank/DDBJ databases">
        <authorList>
            <person name="Kuznetsova I."/>
            <person name="Sazanova A."/>
            <person name="Chirak E."/>
            <person name="Safronova V."/>
            <person name="Willems A."/>
        </authorList>
    </citation>
    <scope>NUCLEOTIDE SEQUENCE [LARGE SCALE GENOMIC DNA]</scope>
    <source>
        <strain evidence="3">STM 196</strain>
    </source>
</reference>
<dbReference type="AlphaFoldDB" id="A0A2P7BQ00"/>
<accession>A0A2P7BQ00</accession>
<name>A0A2P7BQ00_9HYPH</name>
<feature type="region of interest" description="Disordered" evidence="1">
    <location>
        <begin position="109"/>
        <end position="129"/>
    </location>
</feature>
<dbReference type="Proteomes" id="UP000241444">
    <property type="component" value="Unassembled WGS sequence"/>
</dbReference>